<dbReference type="Proteomes" id="UP000004344">
    <property type="component" value="Unassembled WGS sequence"/>
</dbReference>
<organism evidence="1 2">
    <name type="scientific">Fischerella thermalis JSC-11</name>
    <dbReference type="NCBI Taxonomy" id="741277"/>
    <lineage>
        <taxon>Bacteria</taxon>
        <taxon>Bacillati</taxon>
        <taxon>Cyanobacteriota</taxon>
        <taxon>Cyanophyceae</taxon>
        <taxon>Nostocales</taxon>
        <taxon>Hapalosiphonaceae</taxon>
        <taxon>Fischerella</taxon>
    </lineage>
</organism>
<dbReference type="AlphaFoldDB" id="G6FUK4"/>
<proteinExistence type="predicted"/>
<evidence type="ECO:0000313" key="2">
    <source>
        <dbReference type="Proteomes" id="UP000004344"/>
    </source>
</evidence>
<evidence type="ECO:0000313" key="1">
    <source>
        <dbReference type="EMBL" id="EHC12934.1"/>
    </source>
</evidence>
<sequence>MVANPPSQISDTQYTVENPTAEVEAIVKTPPSDTEIDLEFLYTDDGVKIADFNDDQDHWYHHYGEVTNWEDEWQVHNCELSGLATFNENNIQYRNYIKSAIKQWLDRGVDGNITINILPTLHPYGKPRRARLHTPHTLHTPNSHQGVEKYLDKYTHNDYALFSKFPRSKLNAAIP</sequence>
<gene>
    <name evidence="1" type="ORF">FJSC11DRAFT_2551</name>
</gene>
<name>G6FUK4_9CYAN</name>
<keyword evidence="2" id="KW-1185">Reference proteome</keyword>
<dbReference type="PATRIC" id="fig|741277.3.peg.2100"/>
<dbReference type="EMBL" id="AGIZ01000007">
    <property type="protein sequence ID" value="EHC12934.1"/>
    <property type="molecule type" value="Genomic_DNA"/>
</dbReference>
<comment type="caution">
    <text evidence="1">The sequence shown here is derived from an EMBL/GenBank/DDBJ whole genome shotgun (WGS) entry which is preliminary data.</text>
</comment>
<dbReference type="SUPFAM" id="SSF51445">
    <property type="entry name" value="(Trans)glycosidases"/>
    <property type="match status" value="1"/>
</dbReference>
<reference evidence="1 2" key="1">
    <citation type="submission" date="2011-09" db="EMBL/GenBank/DDBJ databases">
        <title>The draft genome of Fischerella sp. JSC-11.</title>
        <authorList>
            <consortium name="US DOE Joint Genome Institute (JGI-PGF)"/>
            <person name="Lucas S."/>
            <person name="Han J."/>
            <person name="Lapidus A."/>
            <person name="Cheng J.-F."/>
            <person name="Goodwin L."/>
            <person name="Pitluck S."/>
            <person name="Peters L."/>
            <person name="Land M.L."/>
            <person name="Hauser L."/>
            <person name="Sarkisova S."/>
            <person name="Bryant D.A."/>
            <person name="Brown I."/>
            <person name="Woyke T.J."/>
        </authorList>
    </citation>
    <scope>NUCLEOTIDE SEQUENCE [LARGE SCALE GENOMIC DNA]</scope>
    <source>
        <strain evidence="1 2">JSC-11</strain>
    </source>
</reference>
<dbReference type="Gene3D" id="3.20.20.80">
    <property type="entry name" value="Glycosidases"/>
    <property type="match status" value="1"/>
</dbReference>
<accession>G6FUK4</accession>
<dbReference type="InterPro" id="IPR017853">
    <property type="entry name" value="GH"/>
</dbReference>
<protein>
    <submittedName>
        <fullName evidence="1">Alpha amylase catalytic region</fullName>
    </submittedName>
</protein>